<dbReference type="GO" id="GO:0046677">
    <property type="term" value="P:response to antibiotic"/>
    <property type="evidence" value="ECO:0007669"/>
    <property type="project" value="TreeGrafter"/>
</dbReference>
<evidence type="ECO:0000256" key="1">
    <source>
        <dbReference type="SAM" id="Phobius"/>
    </source>
</evidence>
<feature type="transmembrane region" description="Helical" evidence="1">
    <location>
        <begin position="42"/>
        <end position="62"/>
    </location>
</feature>
<dbReference type="InterPro" id="IPR052966">
    <property type="entry name" value="Beta-lactamase_Reg"/>
</dbReference>
<comment type="caution">
    <text evidence="2">The sequence shown here is derived from an EMBL/GenBank/DDBJ whole genome shotgun (WGS) entry which is preliminary data.</text>
</comment>
<dbReference type="NCBIfam" id="NF008219">
    <property type="entry name" value="PRK10987.1"/>
    <property type="match status" value="1"/>
</dbReference>
<evidence type="ECO:0000313" key="3">
    <source>
        <dbReference type="Proteomes" id="UP000243053"/>
    </source>
</evidence>
<protein>
    <submittedName>
        <fullName evidence="2">Regulatory signaling modulator protein AmpE</fullName>
    </submittedName>
</protein>
<feature type="transmembrane region" description="Helical" evidence="1">
    <location>
        <begin position="69"/>
        <end position="89"/>
    </location>
</feature>
<dbReference type="PANTHER" id="PTHR38684">
    <property type="entry name" value="PROTEIN AMPE"/>
    <property type="match status" value="1"/>
</dbReference>
<feature type="transmembrane region" description="Helical" evidence="1">
    <location>
        <begin position="293"/>
        <end position="310"/>
    </location>
</feature>
<name>A0A1Y5EQ41_COLPS</name>
<dbReference type="InterPro" id="IPR031347">
    <property type="entry name" value="AmpE"/>
</dbReference>
<dbReference type="EMBL" id="MAAF01000008">
    <property type="protein sequence ID" value="OUR84832.1"/>
    <property type="molecule type" value="Genomic_DNA"/>
</dbReference>
<reference evidence="3" key="1">
    <citation type="journal article" date="2017" name="Proc. Natl. Acad. Sci. U.S.A.">
        <title>Simulation of Deepwater Horizon oil plume reveals substrate specialization within a complex community of hydrocarbon degraders.</title>
        <authorList>
            <person name="Hu P."/>
            <person name="Dubinsky E.A."/>
            <person name="Probst A.J."/>
            <person name="Wang J."/>
            <person name="Sieber C.M.K."/>
            <person name="Tom L.M."/>
            <person name="Gardinali P."/>
            <person name="Banfield J.F."/>
            <person name="Atlas R.M."/>
            <person name="Andersen G.L."/>
        </authorList>
    </citation>
    <scope>NUCLEOTIDE SEQUENCE [LARGE SCALE GENOMIC DNA]</scope>
</reference>
<dbReference type="AlphaFoldDB" id="A0A1Y5EQ41"/>
<keyword evidence="1" id="KW-0812">Transmembrane</keyword>
<proteinExistence type="predicted"/>
<sequence length="311" mass="35002">MSLLSLLIALAADRSLSAKIWQFNFYYQHYHHFFSKNFTAKQGTKASAVFIILPVIATYLLLDAIDNSVLQLLLSTVILIVCFGCTTTRKSYKNYLHSAFRGEETTTEMHHQQLLSDKNLPEIGFGQALIWLNYRYYIAIMLFFTVFGAAGAVFYRLLTTVIEHKKAKCMASAAESKAQAEVSSVTESESELEDQHEAVHEGNVAPNIMNGCQNHHDVLFWLDWLPVRIASFGYMFVGHFSKAMPVWLESLFDSQKATHQVLIDVAEKSEDLLVNENDCTAEPCLLVRLAKRNVLLVLAVISILTLSGLLN</sequence>
<feature type="transmembrane region" description="Helical" evidence="1">
    <location>
        <begin position="136"/>
        <end position="158"/>
    </location>
</feature>
<accession>A0A1Y5EQ41</accession>
<dbReference type="PANTHER" id="PTHR38684:SF1">
    <property type="entry name" value="PROTEIN AMPE"/>
    <property type="match status" value="1"/>
</dbReference>
<keyword evidence="1" id="KW-1133">Transmembrane helix</keyword>
<gene>
    <name evidence="2" type="ORF">A9Q75_01130</name>
</gene>
<dbReference type="Proteomes" id="UP000243053">
    <property type="component" value="Unassembled WGS sequence"/>
</dbReference>
<organism evidence="2 3">
    <name type="scientific">Colwellia psychrerythraea</name>
    <name type="common">Vibrio psychroerythus</name>
    <dbReference type="NCBI Taxonomy" id="28229"/>
    <lineage>
        <taxon>Bacteria</taxon>
        <taxon>Pseudomonadati</taxon>
        <taxon>Pseudomonadota</taxon>
        <taxon>Gammaproteobacteria</taxon>
        <taxon>Alteromonadales</taxon>
        <taxon>Colwelliaceae</taxon>
        <taxon>Colwellia</taxon>
    </lineage>
</organism>
<dbReference type="GO" id="GO:0005886">
    <property type="term" value="C:plasma membrane"/>
    <property type="evidence" value="ECO:0007669"/>
    <property type="project" value="TreeGrafter"/>
</dbReference>
<keyword evidence="1" id="KW-0472">Membrane</keyword>
<evidence type="ECO:0000313" key="2">
    <source>
        <dbReference type="EMBL" id="OUR84832.1"/>
    </source>
</evidence>
<dbReference type="Pfam" id="PF17113">
    <property type="entry name" value="AmpE"/>
    <property type="match status" value="2"/>
</dbReference>